<organism evidence="1 2">
    <name type="scientific">Psilocybe cubensis</name>
    <name type="common">Psychedelic mushroom</name>
    <name type="synonym">Stropharia cubensis</name>
    <dbReference type="NCBI Taxonomy" id="181762"/>
    <lineage>
        <taxon>Eukaryota</taxon>
        <taxon>Fungi</taxon>
        <taxon>Dikarya</taxon>
        <taxon>Basidiomycota</taxon>
        <taxon>Agaricomycotina</taxon>
        <taxon>Agaricomycetes</taxon>
        <taxon>Agaricomycetidae</taxon>
        <taxon>Agaricales</taxon>
        <taxon>Agaricineae</taxon>
        <taxon>Strophariaceae</taxon>
        <taxon>Psilocybe</taxon>
    </lineage>
</organism>
<evidence type="ECO:0000313" key="2">
    <source>
        <dbReference type="Proteomes" id="UP000664032"/>
    </source>
</evidence>
<protein>
    <submittedName>
        <fullName evidence="1">Uncharacterized protein</fullName>
    </submittedName>
</protein>
<sequence length="1030" mass="114820">MSLYSQNLYGQPSYGGPSYRASPPSSNGYYYAQPPSHPPAPPMYEVDAASFRRDFSTRLEQLTFNSRPIIQQLSMFAQDYARYADIVGQCVRAHIRRVPPWMKLPAFYLLDAISKNVYEPYARHFATFVTSLYLETYNQVDDNTRGKMEEMLLTWRTGSPSGKELFGAQEQLAIERGVWGSGSSSSSNVHSGPGSVMKSQVMSELLYALGQKERAVQSNPYDTMSQNHILVLQQLRMHVEAGVSQEELRQILNQLRNLVKSTAPPPPVPQPTVPSAPSWHSPPPPPAFLPQISQISQVTPPPVSYVQPVKIEEQPPASLNVVSPPTLPVPSTSAAPPSGNIANILSSLLKSGVLSTTGTPTGAGATAKGEDVPVETQEQVEIDEAVREYRDKILLEPINLHSLESTRPSLIVELLYEQQGLQCKQCGIRFPDTKLGKRRQDDHLDMHFRQNRKASDDLGRGHSRSWFTSVEDWIQDVSGAKKGKGRIDGSGPLNAKATAAAETAKREEDLRSQFVIVPPGEEAHIMSCPICKETLKSEFLEDDEEWVWKNATKKDDKIYHATCYAEAFLSTNSLAARLRSEKGHGSRSATPEVHPMTNSVRAMTPPATVRVSSKSPTQSPLSESKVAAGTKPSNWRYSSEPAFLGTSKENDEYLHATLAQIDHLANEDVEMQAPLSEYATYVVVDTNILLHHFEVLAQFVDDVEKFTLPVIVIVPGAVVHELDGQKNRDGLAWFARRASAWLLEKIRNRKSVKGQAQEETCKSSGNWKIKERGEISSGEMFNDALILDCCMYFSRERPTLLCSADNNLCILSQTQGLATICPSRFWSSREIVHTLYGNKVDSSLFGGHKESYRNNRATPPVPHEPDEDSMAVDDDESSNGGEWQSEHPINMLHAAVVDHFTRLLVELVGAVGGEEVRQRSTPEEEATRSRHAPRRRHYSEWSVAECVEYLTERRKVKLVNPRPEVFLLRAYRRGTPGSRTGREWSRQDWNMGLNNLKEISAAWGDVSIRESLVSLAPHVDNVFSMPLRAT</sequence>
<comment type="caution">
    <text evidence="1">The sequence shown here is derived from an EMBL/GenBank/DDBJ whole genome shotgun (WGS) entry which is preliminary data.</text>
</comment>
<gene>
    <name evidence="1" type="ORF">JR316_0004670</name>
</gene>
<evidence type="ECO:0000313" key="1">
    <source>
        <dbReference type="EMBL" id="KAH9482570.1"/>
    </source>
</evidence>
<dbReference type="EMBL" id="JAFIQS020000004">
    <property type="protein sequence ID" value="KAH9482570.1"/>
    <property type="molecule type" value="Genomic_DNA"/>
</dbReference>
<keyword evidence="2" id="KW-1185">Reference proteome</keyword>
<name>A0ACB8H5V4_PSICU</name>
<accession>A0ACB8H5V4</accession>
<proteinExistence type="predicted"/>
<dbReference type="Proteomes" id="UP000664032">
    <property type="component" value="Unassembled WGS sequence"/>
</dbReference>
<reference evidence="1" key="1">
    <citation type="submission" date="2021-10" db="EMBL/GenBank/DDBJ databases">
        <title>Psilocybe cubensis genome.</title>
        <authorList>
            <person name="Mckernan K.J."/>
            <person name="Crawford S."/>
            <person name="Trippe A."/>
            <person name="Kane L.T."/>
            <person name="Mclaughlin S."/>
        </authorList>
    </citation>
    <scope>NUCLEOTIDE SEQUENCE</scope>
    <source>
        <strain evidence="1">MGC-MH-2018</strain>
    </source>
</reference>